<evidence type="ECO:0000256" key="7">
    <source>
        <dbReference type="SAM" id="Phobius"/>
    </source>
</evidence>
<evidence type="ECO:0000256" key="4">
    <source>
        <dbReference type="ARBA" id="ARBA00022989"/>
    </source>
</evidence>
<feature type="transmembrane region" description="Helical" evidence="7">
    <location>
        <begin position="212"/>
        <end position="230"/>
    </location>
</feature>
<dbReference type="EMBL" id="JABZFZ010000277">
    <property type="protein sequence ID" value="MBF0940331.1"/>
    <property type="molecule type" value="Genomic_DNA"/>
</dbReference>
<feature type="transmembrane region" description="Helical" evidence="7">
    <location>
        <begin position="77"/>
        <end position="95"/>
    </location>
</feature>
<evidence type="ECO:0000256" key="5">
    <source>
        <dbReference type="ARBA" id="ARBA00023136"/>
    </source>
</evidence>
<name>A0A929MZD8_9ACTO</name>
<evidence type="ECO:0000313" key="8">
    <source>
        <dbReference type="EMBL" id="MBF0940331.1"/>
    </source>
</evidence>
<feature type="transmembrane region" description="Helical" evidence="7">
    <location>
        <begin position="160"/>
        <end position="178"/>
    </location>
</feature>
<comment type="caution">
    <text evidence="8">The sequence shown here is derived from an EMBL/GenBank/DDBJ whole genome shotgun (WGS) entry which is preliminary data.</text>
</comment>
<accession>A0A929MZD8</accession>
<dbReference type="CDD" id="cd06580">
    <property type="entry name" value="TM_PBP1_transp_TpRbsC_like"/>
    <property type="match status" value="1"/>
</dbReference>
<feature type="compositionally biased region" description="Low complexity" evidence="6">
    <location>
        <begin position="387"/>
        <end position="413"/>
    </location>
</feature>
<reference evidence="8" key="1">
    <citation type="submission" date="2020-04" db="EMBL/GenBank/DDBJ databases">
        <title>Deep metagenomics examines the oral microbiome during advanced dental caries in children, revealing novel taxa and co-occurrences with host molecules.</title>
        <authorList>
            <person name="Baker J.L."/>
            <person name="Morton J.T."/>
            <person name="Dinis M."/>
            <person name="Alvarez R."/>
            <person name="Tran N.C."/>
            <person name="Knight R."/>
            <person name="Edlund A."/>
        </authorList>
    </citation>
    <scope>NUCLEOTIDE SEQUENCE</scope>
    <source>
        <strain evidence="8">JCVI_32_bin.64</strain>
    </source>
</reference>
<feature type="transmembrane region" description="Helical" evidence="7">
    <location>
        <begin position="131"/>
        <end position="151"/>
    </location>
</feature>
<organism evidence="8 9">
    <name type="scientific">Schaalia georgiae</name>
    <dbReference type="NCBI Taxonomy" id="52768"/>
    <lineage>
        <taxon>Bacteria</taxon>
        <taxon>Bacillati</taxon>
        <taxon>Actinomycetota</taxon>
        <taxon>Actinomycetes</taxon>
        <taxon>Actinomycetales</taxon>
        <taxon>Actinomycetaceae</taxon>
        <taxon>Schaalia</taxon>
    </lineage>
</organism>
<dbReference type="Pfam" id="PF02653">
    <property type="entry name" value="BPD_transp_2"/>
    <property type="match status" value="1"/>
</dbReference>
<comment type="subcellular location">
    <subcellularLocation>
        <location evidence="1">Cell membrane</location>
        <topology evidence="1">Multi-pass membrane protein</topology>
    </subcellularLocation>
</comment>
<feature type="compositionally biased region" description="Basic and acidic residues" evidence="6">
    <location>
        <begin position="418"/>
        <end position="435"/>
    </location>
</feature>
<keyword evidence="4 7" id="KW-1133">Transmembrane helix</keyword>
<evidence type="ECO:0000256" key="1">
    <source>
        <dbReference type="ARBA" id="ARBA00004651"/>
    </source>
</evidence>
<keyword evidence="3 7" id="KW-0812">Transmembrane</keyword>
<gene>
    <name evidence="8" type="ORF">HXK03_05585</name>
</gene>
<dbReference type="Proteomes" id="UP000718630">
    <property type="component" value="Unassembled WGS sequence"/>
</dbReference>
<proteinExistence type="predicted"/>
<feature type="region of interest" description="Disordered" evidence="6">
    <location>
        <begin position="387"/>
        <end position="435"/>
    </location>
</feature>
<dbReference type="GO" id="GO:0005886">
    <property type="term" value="C:plasma membrane"/>
    <property type="evidence" value="ECO:0007669"/>
    <property type="project" value="UniProtKB-SubCell"/>
</dbReference>
<evidence type="ECO:0000256" key="3">
    <source>
        <dbReference type="ARBA" id="ARBA00022692"/>
    </source>
</evidence>
<evidence type="ECO:0000256" key="6">
    <source>
        <dbReference type="SAM" id="MobiDB-lite"/>
    </source>
</evidence>
<dbReference type="PANTHER" id="PTHR47089">
    <property type="entry name" value="ABC TRANSPORTER, PERMEASE PROTEIN"/>
    <property type="match status" value="1"/>
</dbReference>
<keyword evidence="5 7" id="KW-0472">Membrane</keyword>
<dbReference type="AlphaFoldDB" id="A0A929MZD8"/>
<keyword evidence="2" id="KW-1003">Cell membrane</keyword>
<evidence type="ECO:0000313" key="9">
    <source>
        <dbReference type="Proteomes" id="UP000718630"/>
    </source>
</evidence>
<dbReference type="InterPro" id="IPR001851">
    <property type="entry name" value="ABC_transp_permease"/>
</dbReference>
<dbReference type="PANTHER" id="PTHR47089:SF1">
    <property type="entry name" value="GUANOSINE ABC TRANSPORTER PERMEASE PROTEIN NUPP"/>
    <property type="match status" value="1"/>
</dbReference>
<sequence>MNKTAHQSKAMIVLRHVLGTRWLVAILAVLIAFALGAILIVMTGASVSEAYYAMFRGAVFDPNAASFQRQIKPLTDSLFYAIPLIIGGLGLALGFRAGLFNIGGQGQVVFGALAAVWVGFSLHLPPVLHTAVALGAAMLAGAVYAGIAGVLKARTGANEVIVTIMLNSIAGLALGYILSQKAWQVAGSNQPQTPKVAETAAFTRLLPAPFKLHGGIVIALLAVCVFWWLIERSTLGFQLRAVGANPDAARTAGISVGSVTAATMAISGAFMGLAGANEALGTIGYVSRDVAGSIGFDAITVALLGRNKPLGTFGAGLLFGAFKAGGYAMQAKGVPINMILILQSVIVLLIAAPALVRWLFRLPKENKTGLRAQLAALGADPADASAGAAADAPAATDGKAAGAATGEPEGASAQGADGGEREPRDRAPESKGEAR</sequence>
<feature type="transmembrane region" description="Helical" evidence="7">
    <location>
        <begin position="21"/>
        <end position="45"/>
    </location>
</feature>
<protein>
    <submittedName>
        <fullName evidence="8">ABC transporter permease</fullName>
    </submittedName>
</protein>
<feature type="transmembrane region" description="Helical" evidence="7">
    <location>
        <begin position="310"/>
        <end position="330"/>
    </location>
</feature>
<evidence type="ECO:0000256" key="2">
    <source>
        <dbReference type="ARBA" id="ARBA00022475"/>
    </source>
</evidence>
<feature type="transmembrane region" description="Helical" evidence="7">
    <location>
        <begin position="336"/>
        <end position="360"/>
    </location>
</feature>
<dbReference type="GO" id="GO:0022857">
    <property type="term" value="F:transmembrane transporter activity"/>
    <property type="evidence" value="ECO:0007669"/>
    <property type="project" value="InterPro"/>
</dbReference>
<feature type="transmembrane region" description="Helical" evidence="7">
    <location>
        <begin position="107"/>
        <end position="125"/>
    </location>
</feature>